<dbReference type="RefSeq" id="WP_014220033.1">
    <property type="nucleotide sequence ID" value="NZ_LWBO01000010.1"/>
</dbReference>
<dbReference type="EMBL" id="LWBO01000010">
    <property type="protein sequence ID" value="OQP49571.1"/>
    <property type="molecule type" value="Genomic_DNA"/>
</dbReference>
<name>A0ABX3NZZ7_9BACT</name>
<organism evidence="2 3">
    <name type="scientific">Niastella koreensis</name>
    <dbReference type="NCBI Taxonomy" id="354356"/>
    <lineage>
        <taxon>Bacteria</taxon>
        <taxon>Pseudomonadati</taxon>
        <taxon>Bacteroidota</taxon>
        <taxon>Chitinophagia</taxon>
        <taxon>Chitinophagales</taxon>
        <taxon>Chitinophagaceae</taxon>
        <taxon>Niastella</taxon>
    </lineage>
</organism>
<evidence type="ECO:0000259" key="1">
    <source>
        <dbReference type="Pfam" id="PF16405"/>
    </source>
</evidence>
<dbReference type="Proteomes" id="UP000192277">
    <property type="component" value="Unassembled WGS sequence"/>
</dbReference>
<dbReference type="Pfam" id="PF16405">
    <property type="entry name" value="DUF5013"/>
    <property type="match status" value="1"/>
</dbReference>
<dbReference type="PROSITE" id="PS51257">
    <property type="entry name" value="PROKAR_LIPOPROTEIN"/>
    <property type="match status" value="1"/>
</dbReference>
<accession>A0ABX3NZZ7</accession>
<protein>
    <recommendedName>
        <fullName evidence="1">DUF5013 domain-containing protein</fullName>
    </recommendedName>
</protein>
<evidence type="ECO:0000313" key="2">
    <source>
        <dbReference type="EMBL" id="OQP49571.1"/>
    </source>
</evidence>
<dbReference type="InterPro" id="IPR032181">
    <property type="entry name" value="DUF5013"/>
</dbReference>
<gene>
    <name evidence="2" type="ORF">A4D02_28695</name>
</gene>
<reference evidence="2 3" key="1">
    <citation type="submission" date="2016-04" db="EMBL/GenBank/DDBJ databases">
        <authorList>
            <person name="Chen L."/>
            <person name="Zhuang W."/>
            <person name="Wang G."/>
        </authorList>
    </citation>
    <scope>NUCLEOTIDE SEQUENCE [LARGE SCALE GENOMIC DNA]</scope>
    <source>
        <strain evidence="3">GR20</strain>
    </source>
</reference>
<comment type="caution">
    <text evidence="2">The sequence shown here is derived from an EMBL/GenBank/DDBJ whole genome shotgun (WGS) entry which is preliminary data.</text>
</comment>
<keyword evidence="3" id="KW-1185">Reference proteome</keyword>
<sequence>MKRQIEIIALFTAIAISIISCSREDAYKSKYESGGAIIYSGKMDSVKVFSGRNRVKITGLFFSDPNIVKYRVFSNSRRDSVEVAVKRTAGVDTARLFINNLQEGTQSFELRTYDAAGNSSVPVYVTASVYGDNYQNSLVNRGVVDASLQTNGSARISWADVSSDAGVLNMEIKYTDNGGLAHDTIIPSVAVAQTTSLPAVKVGSVFSYKTAFLPNATAIDTFYTVFQTHSIKADVTSIYLSNCGPDFKGQLGSDGRFGTLNAPWVTNAGAMNKGSGTYGGYQHAGWQSNGVITWETWGNTPVVDGRIYQPTSSPLPAGSYTVSFTYYSEVQQNSSLYFVAAAGGSGIPSLSNLSSALGYAALFNGANIGATSPNITETKSFNFTLSTPQVVSLGVLGNIVGSGNPGSYFEIRNIYLVQN</sequence>
<proteinExistence type="predicted"/>
<dbReference type="Pfam" id="PF16389">
    <property type="entry name" value="DUF4998"/>
    <property type="match status" value="1"/>
</dbReference>
<feature type="domain" description="DUF5013" evidence="1">
    <location>
        <begin position="242"/>
        <end position="394"/>
    </location>
</feature>
<evidence type="ECO:0000313" key="3">
    <source>
        <dbReference type="Proteomes" id="UP000192277"/>
    </source>
</evidence>